<dbReference type="AlphaFoldDB" id="W7DXK4"/>
<protein>
    <submittedName>
        <fullName evidence="1">Uncharacterized protein</fullName>
    </submittedName>
</protein>
<organism evidence="1 2">
    <name type="scientific">Listeria fleischmannii FSL S10-1203</name>
    <dbReference type="NCBI Taxonomy" id="1265822"/>
    <lineage>
        <taxon>Bacteria</taxon>
        <taxon>Bacillati</taxon>
        <taxon>Bacillota</taxon>
        <taxon>Bacilli</taxon>
        <taxon>Bacillales</taxon>
        <taxon>Listeriaceae</taxon>
        <taxon>Listeria</taxon>
    </lineage>
</organism>
<dbReference type="EMBL" id="AODM01000039">
    <property type="protein sequence ID" value="EUJ53189.1"/>
    <property type="molecule type" value="Genomic_DNA"/>
</dbReference>
<name>W7DXK4_9LIST</name>
<gene>
    <name evidence="1" type="ORF">MCOL2_11397</name>
</gene>
<sequence>MQVGRNYAEFLMTHIKKRSETIRIQARLPVYRSYWLLRKIPIFLHRGGLSSLGRKIANLCV</sequence>
<evidence type="ECO:0000313" key="2">
    <source>
        <dbReference type="Proteomes" id="UP000019241"/>
    </source>
</evidence>
<dbReference type="Proteomes" id="UP000019241">
    <property type="component" value="Unassembled WGS sequence"/>
</dbReference>
<evidence type="ECO:0000313" key="1">
    <source>
        <dbReference type="EMBL" id="EUJ53189.1"/>
    </source>
</evidence>
<reference evidence="1 2" key="1">
    <citation type="submission" date="2012-12" db="EMBL/GenBank/DDBJ databases">
        <title>Novel taxa of Listeriaceae from agricultural environments in the United States.</title>
        <authorList>
            <person name="den Bakker H.C."/>
            <person name="Allred A."/>
            <person name="Warchocki S."/>
            <person name="Wright E.M."/>
            <person name="Burrell A."/>
            <person name="Nightingale K.K."/>
            <person name="Kephart D."/>
            <person name="Wiedmann M."/>
        </authorList>
    </citation>
    <scope>NUCLEOTIDE SEQUENCE [LARGE SCALE GENOMIC DNA]</scope>
    <source>
        <strain evidence="1 2">FSL S10-1203</strain>
    </source>
</reference>
<proteinExistence type="predicted"/>
<accession>W7DXK4</accession>
<comment type="caution">
    <text evidence="1">The sequence shown here is derived from an EMBL/GenBank/DDBJ whole genome shotgun (WGS) entry which is preliminary data.</text>
</comment>